<reference evidence="2" key="2">
    <citation type="submission" date="2020-07" db="EMBL/GenBank/DDBJ databases">
        <authorList>
            <person name="Vera ALvarez R."/>
            <person name="Arias-Moreno D.M."/>
            <person name="Jimenez-Jacinto V."/>
            <person name="Jimenez-Bremont J.F."/>
            <person name="Swaminathan K."/>
            <person name="Moose S.P."/>
            <person name="Guerrero-Gonzalez M.L."/>
            <person name="Marino-Ramirez L."/>
            <person name="Landsman D."/>
            <person name="Rodriguez-Kessler M."/>
            <person name="Delgado-Sanchez P."/>
        </authorList>
    </citation>
    <scope>NUCLEOTIDE SEQUENCE</scope>
    <source>
        <tissue evidence="2">Cladode</tissue>
    </source>
</reference>
<reference evidence="2" key="1">
    <citation type="journal article" date="2013" name="J. Plant Res.">
        <title>Effect of fungi and light on seed germination of three Opuntia species from semiarid lands of central Mexico.</title>
        <authorList>
            <person name="Delgado-Sanchez P."/>
            <person name="Jimenez-Bremont J.F."/>
            <person name="Guerrero-Gonzalez Mde L."/>
            <person name="Flores J."/>
        </authorList>
    </citation>
    <scope>NUCLEOTIDE SEQUENCE</scope>
    <source>
        <tissue evidence="2">Cladode</tissue>
    </source>
</reference>
<evidence type="ECO:0000313" key="2">
    <source>
        <dbReference type="EMBL" id="MBA4677207.1"/>
    </source>
</evidence>
<feature type="compositionally biased region" description="Polar residues" evidence="1">
    <location>
        <begin position="27"/>
        <end position="39"/>
    </location>
</feature>
<dbReference type="EMBL" id="GISG01274082">
    <property type="protein sequence ID" value="MBA4677207.1"/>
    <property type="molecule type" value="Transcribed_RNA"/>
</dbReference>
<dbReference type="AlphaFoldDB" id="A0A7C9F5E6"/>
<accession>A0A7C9F5E6</accession>
<feature type="region of interest" description="Disordered" evidence="1">
    <location>
        <begin position="1"/>
        <end position="48"/>
    </location>
</feature>
<feature type="compositionally biased region" description="Basic residues" evidence="1">
    <location>
        <begin position="1"/>
        <end position="12"/>
    </location>
</feature>
<sequence>MGPSRKAHRQVRKTSTLALLRDRHSGQAETTPSQSVQTQRCRHGSKTTEATRFRHTLQLSELTRLALTGSTYADSLSSASPPPAHDCPTPSGSCCNAPPAMTLALALACCIWACRTAAWASWAWALARHDWASALSWAHWASSSALRLAACSTSASFSLIVRATASSAAPSSAR</sequence>
<organism evidence="2">
    <name type="scientific">Opuntia streptacantha</name>
    <name type="common">Prickly pear cactus</name>
    <name type="synonym">Opuntia cardona</name>
    <dbReference type="NCBI Taxonomy" id="393608"/>
    <lineage>
        <taxon>Eukaryota</taxon>
        <taxon>Viridiplantae</taxon>
        <taxon>Streptophyta</taxon>
        <taxon>Embryophyta</taxon>
        <taxon>Tracheophyta</taxon>
        <taxon>Spermatophyta</taxon>
        <taxon>Magnoliopsida</taxon>
        <taxon>eudicotyledons</taxon>
        <taxon>Gunneridae</taxon>
        <taxon>Pentapetalae</taxon>
        <taxon>Caryophyllales</taxon>
        <taxon>Cactineae</taxon>
        <taxon>Cactaceae</taxon>
        <taxon>Opuntioideae</taxon>
        <taxon>Opuntia</taxon>
    </lineage>
</organism>
<proteinExistence type="predicted"/>
<name>A0A7C9F5E6_OPUST</name>
<protein>
    <submittedName>
        <fullName evidence="2">Uncharacterized protein</fullName>
    </submittedName>
</protein>
<evidence type="ECO:0000256" key="1">
    <source>
        <dbReference type="SAM" id="MobiDB-lite"/>
    </source>
</evidence>